<accession>A0AAP0JXX1</accession>
<reference evidence="2 3" key="1">
    <citation type="submission" date="2024-01" db="EMBL/GenBank/DDBJ databases">
        <title>Genome assemblies of Stephania.</title>
        <authorList>
            <person name="Yang L."/>
        </authorList>
    </citation>
    <scope>NUCLEOTIDE SEQUENCE [LARGE SCALE GENOMIC DNA]</scope>
    <source>
        <strain evidence="2">JXDWG</strain>
        <tissue evidence="2">Leaf</tissue>
    </source>
</reference>
<evidence type="ECO:0000313" key="3">
    <source>
        <dbReference type="Proteomes" id="UP001419268"/>
    </source>
</evidence>
<feature type="region of interest" description="Disordered" evidence="1">
    <location>
        <begin position="72"/>
        <end position="104"/>
    </location>
</feature>
<dbReference type="AlphaFoldDB" id="A0AAP0JXX1"/>
<comment type="caution">
    <text evidence="2">The sequence shown here is derived from an EMBL/GenBank/DDBJ whole genome shotgun (WGS) entry which is preliminary data.</text>
</comment>
<protein>
    <submittedName>
        <fullName evidence="2">Uncharacterized protein</fullName>
    </submittedName>
</protein>
<sequence>MAEDEDSSSSMASLFEGMVLFNSSQIPGPNRPISNINLYSSDENLFSRSHFHLPISPIAPLAQCHCFASTPHVREIPSGPDRSRGGRRRAGSSMRGFGGGEGEM</sequence>
<gene>
    <name evidence="2" type="ORF">Scep_010741</name>
</gene>
<keyword evidence="3" id="KW-1185">Reference proteome</keyword>
<dbReference type="EMBL" id="JBBNAG010000004">
    <property type="protein sequence ID" value="KAK9141060.1"/>
    <property type="molecule type" value="Genomic_DNA"/>
</dbReference>
<organism evidence="2 3">
    <name type="scientific">Stephania cephalantha</name>
    <dbReference type="NCBI Taxonomy" id="152367"/>
    <lineage>
        <taxon>Eukaryota</taxon>
        <taxon>Viridiplantae</taxon>
        <taxon>Streptophyta</taxon>
        <taxon>Embryophyta</taxon>
        <taxon>Tracheophyta</taxon>
        <taxon>Spermatophyta</taxon>
        <taxon>Magnoliopsida</taxon>
        <taxon>Ranunculales</taxon>
        <taxon>Menispermaceae</taxon>
        <taxon>Menispermoideae</taxon>
        <taxon>Cissampelideae</taxon>
        <taxon>Stephania</taxon>
    </lineage>
</organism>
<dbReference type="Proteomes" id="UP001419268">
    <property type="component" value="Unassembled WGS sequence"/>
</dbReference>
<proteinExistence type="predicted"/>
<evidence type="ECO:0000256" key="1">
    <source>
        <dbReference type="SAM" id="MobiDB-lite"/>
    </source>
</evidence>
<evidence type="ECO:0000313" key="2">
    <source>
        <dbReference type="EMBL" id="KAK9141060.1"/>
    </source>
</evidence>
<name>A0AAP0JXX1_9MAGN</name>